<dbReference type="PANTHER" id="PTHR30614">
    <property type="entry name" value="MEMBRANE COMPONENT OF AMINO ACID ABC TRANSPORTER"/>
    <property type="match status" value="1"/>
</dbReference>
<evidence type="ECO:0008006" key="9">
    <source>
        <dbReference type="Google" id="ProtNLM"/>
    </source>
</evidence>
<dbReference type="SUPFAM" id="SSF161098">
    <property type="entry name" value="MetI-like"/>
    <property type="match status" value="1"/>
</dbReference>
<dbReference type="Proteomes" id="UP001149821">
    <property type="component" value="Unassembled WGS sequence"/>
</dbReference>
<keyword evidence="3" id="KW-0029">Amino-acid transport</keyword>
<dbReference type="EMBL" id="JAJUBB010000001">
    <property type="protein sequence ID" value="MDD1780003.1"/>
    <property type="molecule type" value="Genomic_DNA"/>
</dbReference>
<dbReference type="RefSeq" id="WP_274139879.1">
    <property type="nucleotide sequence ID" value="NZ_JAJUBB010000001.1"/>
</dbReference>
<evidence type="ECO:0000256" key="6">
    <source>
        <dbReference type="SAM" id="Phobius"/>
    </source>
</evidence>
<keyword evidence="5 6" id="KW-0472">Membrane</keyword>
<evidence type="ECO:0000256" key="4">
    <source>
        <dbReference type="ARBA" id="ARBA00022989"/>
    </source>
</evidence>
<reference evidence="7" key="1">
    <citation type="submission" date="2021-12" db="EMBL/GenBank/DDBJ databases">
        <title>Enterovibrio ZSDZ35 sp. nov. and Enterovibrio ZSDZ42 sp. nov., isolated from coastal seawater in Qingdao.</title>
        <authorList>
            <person name="Zhang P."/>
        </authorList>
    </citation>
    <scope>NUCLEOTIDE SEQUENCE</scope>
    <source>
        <strain evidence="7">ZSDZ35</strain>
    </source>
</reference>
<feature type="transmembrane region" description="Helical" evidence="6">
    <location>
        <begin position="197"/>
        <end position="217"/>
    </location>
</feature>
<keyword evidence="4 6" id="KW-1133">Transmembrane helix</keyword>
<keyword evidence="3" id="KW-0813">Transport</keyword>
<dbReference type="PANTHER" id="PTHR30614:SF0">
    <property type="entry name" value="L-CYSTINE TRANSPORT SYSTEM PERMEASE PROTEIN TCYL"/>
    <property type="match status" value="1"/>
</dbReference>
<feature type="transmembrane region" description="Helical" evidence="6">
    <location>
        <begin position="96"/>
        <end position="115"/>
    </location>
</feature>
<proteinExistence type="predicted"/>
<name>A0ABT5QH15_9GAMM</name>
<evidence type="ECO:0000256" key="5">
    <source>
        <dbReference type="ARBA" id="ARBA00023136"/>
    </source>
</evidence>
<comment type="subcellular location">
    <subcellularLocation>
        <location evidence="1">Membrane</location>
        <topology evidence="1">Multi-pass membrane protein</topology>
    </subcellularLocation>
</comment>
<comment type="caution">
    <text evidence="7">The sequence shown here is derived from an EMBL/GenBank/DDBJ whole genome shotgun (WGS) entry which is preliminary data.</text>
</comment>
<sequence>MKVWGRRLRQMEGVFDIAQKMIIGLPHAQPGGLVLTWCLFLSTIVLSVPLSYILVCVCSKRPFFQMGSGGGFALLRAIPPLVIIFTIDFFLPLETFVKGILALTLYSMSHLVPIFDKYLHLYPDNLARVENVLKLGLLPRYARLRAYWVFKKSFPAIHTHFVSLFKDTSIVILIGLLELSALTNLLASRAYRLSDWLIIFAICSALYFFNVQLLNLVGQRLRHTVFRSTHRMTRSIN</sequence>
<dbReference type="Gene3D" id="1.10.3720.10">
    <property type="entry name" value="MetI-like"/>
    <property type="match status" value="1"/>
</dbReference>
<evidence type="ECO:0000256" key="1">
    <source>
        <dbReference type="ARBA" id="ARBA00004141"/>
    </source>
</evidence>
<evidence type="ECO:0000256" key="2">
    <source>
        <dbReference type="ARBA" id="ARBA00022692"/>
    </source>
</evidence>
<evidence type="ECO:0000256" key="3">
    <source>
        <dbReference type="ARBA" id="ARBA00022970"/>
    </source>
</evidence>
<accession>A0ABT5QH15</accession>
<feature type="transmembrane region" description="Helical" evidence="6">
    <location>
        <begin position="70"/>
        <end position="90"/>
    </location>
</feature>
<dbReference type="InterPro" id="IPR035906">
    <property type="entry name" value="MetI-like_sf"/>
</dbReference>
<evidence type="ECO:0000313" key="7">
    <source>
        <dbReference type="EMBL" id="MDD1780003.1"/>
    </source>
</evidence>
<evidence type="ECO:0000313" key="8">
    <source>
        <dbReference type="Proteomes" id="UP001149821"/>
    </source>
</evidence>
<feature type="transmembrane region" description="Helical" evidence="6">
    <location>
        <begin position="170"/>
        <end position="191"/>
    </location>
</feature>
<gene>
    <name evidence="7" type="ORF">LRP49_02220</name>
</gene>
<dbReference type="InterPro" id="IPR043429">
    <property type="entry name" value="ArtM/GltK/GlnP/TcyL/YhdX-like"/>
</dbReference>
<feature type="transmembrane region" description="Helical" evidence="6">
    <location>
        <begin position="34"/>
        <end position="58"/>
    </location>
</feature>
<keyword evidence="2 6" id="KW-0812">Transmembrane</keyword>
<protein>
    <recommendedName>
        <fullName evidence="9">ABC transmembrane type-1 domain-containing protein</fullName>
    </recommendedName>
</protein>
<organism evidence="7 8">
    <name type="scientific">Enterovibrio qingdaonensis</name>
    <dbReference type="NCBI Taxonomy" id="2899818"/>
    <lineage>
        <taxon>Bacteria</taxon>
        <taxon>Pseudomonadati</taxon>
        <taxon>Pseudomonadota</taxon>
        <taxon>Gammaproteobacteria</taxon>
        <taxon>Vibrionales</taxon>
        <taxon>Vibrionaceae</taxon>
        <taxon>Enterovibrio</taxon>
    </lineage>
</organism>
<keyword evidence="8" id="KW-1185">Reference proteome</keyword>